<name>A0A1B6VNV9_9PROT</name>
<evidence type="ECO:0000256" key="3">
    <source>
        <dbReference type="ARBA" id="ARBA00007592"/>
    </source>
</evidence>
<evidence type="ECO:0000313" key="16">
    <source>
        <dbReference type="EMBL" id="OAJ68895.1"/>
    </source>
</evidence>
<reference evidence="16 17" key="1">
    <citation type="submission" date="2016-03" db="EMBL/GenBank/DDBJ databases">
        <title>Draft genome sequence of Gluconobacter cerinus strain CECT 9110.</title>
        <authorList>
            <person name="Sainz F."/>
            <person name="Mas A."/>
            <person name="Torija M.J."/>
        </authorList>
    </citation>
    <scope>NUCLEOTIDE SEQUENCE [LARGE SCALE GENOMIC DNA]</scope>
    <source>
        <strain evidence="16 17">CECT 9110</strain>
    </source>
</reference>
<dbReference type="Proteomes" id="UP000077786">
    <property type="component" value="Unassembled WGS sequence"/>
</dbReference>
<comment type="catalytic activity">
    <reaction evidence="11 12">
        <text>L-aspartate 4-semialdehyde + pyruvate = (2S,4S)-4-hydroxy-2,3,4,5-tetrahydrodipicolinate + H2O + H(+)</text>
        <dbReference type="Rhea" id="RHEA:34171"/>
        <dbReference type="ChEBI" id="CHEBI:15361"/>
        <dbReference type="ChEBI" id="CHEBI:15377"/>
        <dbReference type="ChEBI" id="CHEBI:15378"/>
        <dbReference type="ChEBI" id="CHEBI:67139"/>
        <dbReference type="ChEBI" id="CHEBI:537519"/>
        <dbReference type="EC" id="4.3.3.7"/>
    </reaction>
</comment>
<feature type="active site" description="Schiff-base intermediate with substrate" evidence="12 14">
    <location>
        <position position="173"/>
    </location>
</feature>
<comment type="subcellular location">
    <subcellularLocation>
        <location evidence="12">Cytoplasm</location>
    </subcellularLocation>
</comment>
<dbReference type="Gene3D" id="3.20.20.70">
    <property type="entry name" value="Aldolase class I"/>
    <property type="match status" value="1"/>
</dbReference>
<dbReference type="CDD" id="cd00950">
    <property type="entry name" value="DHDPS"/>
    <property type="match status" value="1"/>
</dbReference>
<dbReference type="UniPathway" id="UPA00034">
    <property type="reaction ID" value="UER00017"/>
</dbReference>
<evidence type="ECO:0000256" key="1">
    <source>
        <dbReference type="ARBA" id="ARBA00003294"/>
    </source>
</evidence>
<keyword evidence="8 12" id="KW-0457">Lysine biosynthesis</keyword>
<evidence type="ECO:0000256" key="12">
    <source>
        <dbReference type="HAMAP-Rule" id="MF_00418"/>
    </source>
</evidence>
<feature type="site" description="Part of a proton relay during catalysis" evidence="12">
    <location>
        <position position="56"/>
    </location>
</feature>
<evidence type="ECO:0000256" key="14">
    <source>
        <dbReference type="PIRSR" id="PIRSR001365-1"/>
    </source>
</evidence>
<comment type="caution">
    <text evidence="12">Was originally thought to be a dihydrodipicolinate synthase (DHDPS), catalyzing the condensation of (S)-aspartate-beta-semialdehyde [(S)-ASA] and pyruvate to dihydrodipicolinate (DHDP). However, it was shown in E.coli that the product of the enzymatic reaction is not dihydrodipicolinate but in fact (4S)-4-hydroxy-2,3,4,5-tetrahydro-(2S)-dipicolinic acid (HTPA), and that the consecutive dehydration reaction leading to DHDP is not spontaneous but catalyzed by DapB.</text>
</comment>
<evidence type="ECO:0000256" key="6">
    <source>
        <dbReference type="ARBA" id="ARBA00022605"/>
    </source>
</evidence>
<gene>
    <name evidence="12" type="primary">dapA</name>
    <name evidence="16" type="ORF">A0123_00462</name>
</gene>
<evidence type="ECO:0000256" key="13">
    <source>
        <dbReference type="PIRNR" id="PIRNR001365"/>
    </source>
</evidence>
<feature type="binding site" evidence="12 15">
    <location>
        <position position="57"/>
    </location>
    <ligand>
        <name>pyruvate</name>
        <dbReference type="ChEBI" id="CHEBI:15361"/>
    </ligand>
</feature>
<dbReference type="GO" id="GO:0019877">
    <property type="term" value="P:diaminopimelate biosynthetic process"/>
    <property type="evidence" value="ECO:0007669"/>
    <property type="project" value="UniProtKB-UniRule"/>
</dbReference>
<evidence type="ECO:0000256" key="15">
    <source>
        <dbReference type="PIRSR" id="PIRSR001365-2"/>
    </source>
</evidence>
<dbReference type="EC" id="4.3.3.7" evidence="4 12"/>
<comment type="pathway">
    <text evidence="2 12">Amino-acid biosynthesis; L-lysine biosynthesis via DAP pathway; (S)-tetrahydrodipicolinate from L-aspartate: step 3/4.</text>
</comment>
<dbReference type="AlphaFoldDB" id="A0A1B6VNV9"/>
<dbReference type="HAMAP" id="MF_00418">
    <property type="entry name" value="DapA"/>
    <property type="match status" value="1"/>
</dbReference>
<dbReference type="InterPro" id="IPR005263">
    <property type="entry name" value="DapA"/>
</dbReference>
<evidence type="ECO:0000256" key="7">
    <source>
        <dbReference type="ARBA" id="ARBA00022915"/>
    </source>
</evidence>
<keyword evidence="9 12" id="KW-0456">Lyase</keyword>
<evidence type="ECO:0000256" key="8">
    <source>
        <dbReference type="ARBA" id="ARBA00023154"/>
    </source>
</evidence>
<dbReference type="PRINTS" id="PR00146">
    <property type="entry name" value="DHPICSNTHASE"/>
</dbReference>
<keyword evidence="7 12" id="KW-0220">Diaminopimelate biosynthesis</keyword>
<dbReference type="SUPFAM" id="SSF51569">
    <property type="entry name" value="Aldolase"/>
    <property type="match status" value="1"/>
</dbReference>
<keyword evidence="6 12" id="KW-0028">Amino-acid biosynthesis</keyword>
<dbReference type="InterPro" id="IPR002220">
    <property type="entry name" value="DapA-like"/>
</dbReference>
<organism evidence="16 17">
    <name type="scientific">Gluconobacter cerinus</name>
    <dbReference type="NCBI Taxonomy" id="38307"/>
    <lineage>
        <taxon>Bacteria</taxon>
        <taxon>Pseudomonadati</taxon>
        <taxon>Pseudomonadota</taxon>
        <taxon>Alphaproteobacteria</taxon>
        <taxon>Acetobacterales</taxon>
        <taxon>Acetobacteraceae</taxon>
        <taxon>Gluconobacter</taxon>
    </lineage>
</organism>
<dbReference type="PANTHER" id="PTHR12128">
    <property type="entry name" value="DIHYDRODIPICOLINATE SYNTHASE"/>
    <property type="match status" value="1"/>
</dbReference>
<feature type="binding site" evidence="12 15">
    <location>
        <position position="215"/>
    </location>
    <ligand>
        <name>pyruvate</name>
        <dbReference type="ChEBI" id="CHEBI:15361"/>
    </ligand>
</feature>
<evidence type="ECO:0000256" key="10">
    <source>
        <dbReference type="ARBA" id="ARBA00023270"/>
    </source>
</evidence>
<comment type="similarity">
    <text evidence="3 12 13">Belongs to the DapA family.</text>
</comment>
<evidence type="ECO:0000256" key="9">
    <source>
        <dbReference type="ARBA" id="ARBA00023239"/>
    </source>
</evidence>
<dbReference type="NCBIfam" id="TIGR00674">
    <property type="entry name" value="dapA"/>
    <property type="match status" value="1"/>
</dbReference>
<dbReference type="PATRIC" id="fig|38307.3.peg.478"/>
<dbReference type="InterPro" id="IPR013785">
    <property type="entry name" value="Aldolase_TIM"/>
</dbReference>
<evidence type="ECO:0000256" key="5">
    <source>
        <dbReference type="ARBA" id="ARBA00022490"/>
    </source>
</evidence>
<comment type="caution">
    <text evidence="16">The sequence shown here is derived from an EMBL/GenBank/DDBJ whole genome shotgun (WGS) entry which is preliminary data.</text>
</comment>
<dbReference type="InterPro" id="IPR020624">
    <property type="entry name" value="Schiff_base-form_aldolases_CS"/>
</dbReference>
<feature type="site" description="Part of a proton relay during catalysis" evidence="12">
    <location>
        <position position="119"/>
    </location>
</feature>
<evidence type="ECO:0000256" key="4">
    <source>
        <dbReference type="ARBA" id="ARBA00012086"/>
    </source>
</evidence>
<dbReference type="GO" id="GO:0008840">
    <property type="term" value="F:4-hydroxy-tetrahydrodipicolinate synthase activity"/>
    <property type="evidence" value="ECO:0007669"/>
    <property type="project" value="UniProtKB-UniRule"/>
</dbReference>
<dbReference type="EMBL" id="LUTU01000004">
    <property type="protein sequence ID" value="OAJ68895.1"/>
    <property type="molecule type" value="Genomic_DNA"/>
</dbReference>
<evidence type="ECO:0000313" key="17">
    <source>
        <dbReference type="Proteomes" id="UP000077786"/>
    </source>
</evidence>
<comment type="subunit">
    <text evidence="12">Homotetramer; dimer of dimers.</text>
</comment>
<evidence type="ECO:0000256" key="2">
    <source>
        <dbReference type="ARBA" id="ARBA00005120"/>
    </source>
</evidence>
<keyword evidence="10 12" id="KW-0704">Schiff base</keyword>
<dbReference type="SMART" id="SM01130">
    <property type="entry name" value="DHDPS"/>
    <property type="match status" value="1"/>
</dbReference>
<dbReference type="GO" id="GO:0005829">
    <property type="term" value="C:cytosol"/>
    <property type="evidence" value="ECO:0007669"/>
    <property type="project" value="TreeGrafter"/>
</dbReference>
<comment type="function">
    <text evidence="1 12">Catalyzes the condensation of (S)-aspartate-beta-semialdehyde [(S)-ASA] and pyruvate to 4-hydroxy-tetrahydrodipicolinate (HTPA).</text>
</comment>
<feature type="active site" description="Proton donor/acceptor" evidence="12 14">
    <location>
        <position position="145"/>
    </location>
</feature>
<sequence length="304" mass="32346">MMSRGKAMVETGMYQGSLTALITPMGTDGRIDFEVATKLIERQIEAGTSGLVPAGTTGESPTLSHAEHGQIIAHCVETSNGRVPVMAGAGSNSTSEAVQMARHAHSVGASSLLVVVPYYNKPTQEGLYRHFMTIADATPLPIHVYCIPGRSVVDLTPETLGRLAQHPNIAGVKDATANLARPIAVRRNVKKPFNQLSGDDNTVVSFLAAGGDGCIGVTSNVVPALCAEMHSAWQEGRIEDAIEIQDRLSPLHDAMFMESNPGPVKYAMSRLGLCNATLRLPLVEPQEATRKAIDAALRSLDLLD</sequence>
<dbReference type="Pfam" id="PF00701">
    <property type="entry name" value="DHDPS"/>
    <property type="match status" value="1"/>
</dbReference>
<accession>A0A1B6VNV9</accession>
<evidence type="ECO:0000256" key="11">
    <source>
        <dbReference type="ARBA" id="ARBA00047836"/>
    </source>
</evidence>
<dbReference type="PIRSF" id="PIRSF001365">
    <property type="entry name" value="DHDPS"/>
    <property type="match status" value="1"/>
</dbReference>
<keyword evidence="5 12" id="KW-0963">Cytoplasm</keyword>
<proteinExistence type="inferred from homology"/>
<dbReference type="PROSITE" id="PS00665">
    <property type="entry name" value="DHDPS_1"/>
    <property type="match status" value="1"/>
</dbReference>
<dbReference type="PANTHER" id="PTHR12128:SF66">
    <property type="entry name" value="4-HYDROXY-2-OXOGLUTARATE ALDOLASE, MITOCHONDRIAL"/>
    <property type="match status" value="1"/>
</dbReference>
<protein>
    <recommendedName>
        <fullName evidence="4 12">4-hydroxy-tetrahydrodipicolinate synthase</fullName>
        <shortName evidence="12">HTPA synthase</shortName>
        <ecNumber evidence="4 12">4.3.3.7</ecNumber>
    </recommendedName>
</protein>
<dbReference type="GO" id="GO:0009089">
    <property type="term" value="P:lysine biosynthetic process via diaminopimelate"/>
    <property type="evidence" value="ECO:0007669"/>
    <property type="project" value="UniProtKB-UniRule"/>
</dbReference>